<dbReference type="Proteomes" id="UP001159428">
    <property type="component" value="Unassembled WGS sequence"/>
</dbReference>
<dbReference type="AlphaFoldDB" id="A0AAU9WMI7"/>
<keyword evidence="2" id="KW-1185">Reference proteome</keyword>
<proteinExistence type="predicted"/>
<sequence>MVKSNGHFYTLSDLQSKNIQPRNFLSWHGLIDAIPVNWKKELKSKAIPHTPPFDPQDYNLVLNSAKVSLSEMDTKTFYEAHKSDLHQINIMFGLFDVDNLFMLLNHIMLIAKQSIFLCRQKSITPSFIIFLAHLKKIFRIEEYLAKEKKKLNLHLMKWEKLLQSLS</sequence>
<name>A0AAU9WMI7_9CNID</name>
<evidence type="ECO:0000313" key="1">
    <source>
        <dbReference type="EMBL" id="CAH3119407.1"/>
    </source>
</evidence>
<protein>
    <submittedName>
        <fullName evidence="1">Uncharacterized protein</fullName>
    </submittedName>
</protein>
<reference evidence="1 2" key="1">
    <citation type="submission" date="2022-05" db="EMBL/GenBank/DDBJ databases">
        <authorList>
            <consortium name="Genoscope - CEA"/>
            <person name="William W."/>
        </authorList>
    </citation>
    <scope>NUCLEOTIDE SEQUENCE [LARGE SCALE GENOMIC DNA]</scope>
</reference>
<organism evidence="1 2">
    <name type="scientific">Pocillopora meandrina</name>
    <dbReference type="NCBI Taxonomy" id="46732"/>
    <lineage>
        <taxon>Eukaryota</taxon>
        <taxon>Metazoa</taxon>
        <taxon>Cnidaria</taxon>
        <taxon>Anthozoa</taxon>
        <taxon>Hexacorallia</taxon>
        <taxon>Scleractinia</taxon>
        <taxon>Astrocoeniina</taxon>
        <taxon>Pocilloporidae</taxon>
        <taxon>Pocillopora</taxon>
    </lineage>
</organism>
<accession>A0AAU9WMI7</accession>
<gene>
    <name evidence="1" type="ORF">PMEA_00008278</name>
</gene>
<evidence type="ECO:0000313" key="2">
    <source>
        <dbReference type="Proteomes" id="UP001159428"/>
    </source>
</evidence>
<comment type="caution">
    <text evidence="1">The sequence shown here is derived from an EMBL/GenBank/DDBJ whole genome shotgun (WGS) entry which is preliminary data.</text>
</comment>
<dbReference type="EMBL" id="CALNXJ010000017">
    <property type="protein sequence ID" value="CAH3119407.1"/>
    <property type="molecule type" value="Genomic_DNA"/>
</dbReference>